<evidence type="ECO:0000256" key="4">
    <source>
        <dbReference type="ARBA" id="ARBA00023242"/>
    </source>
</evidence>
<dbReference type="FunFam" id="1.10.8.60:FF:000030">
    <property type="entry name" value="replication factor C subunit 3"/>
    <property type="match status" value="1"/>
</dbReference>
<comment type="caution">
    <text evidence="7">The sequence shown here is derived from an EMBL/GenBank/DDBJ whole genome shotgun (WGS) entry which is preliminary data.</text>
</comment>
<dbReference type="GO" id="GO:0031390">
    <property type="term" value="C:Ctf18 RFC-like complex"/>
    <property type="evidence" value="ECO:0007669"/>
    <property type="project" value="TreeGrafter"/>
</dbReference>
<dbReference type="Pfam" id="PF13177">
    <property type="entry name" value="DNA_pol3_delta2"/>
    <property type="match status" value="1"/>
</dbReference>
<dbReference type="Pfam" id="PF22534">
    <property type="entry name" value="RFC_C"/>
    <property type="match status" value="1"/>
</dbReference>
<evidence type="ECO:0000256" key="1">
    <source>
        <dbReference type="ARBA" id="ARBA00004123"/>
    </source>
</evidence>
<dbReference type="Gene3D" id="3.40.50.300">
    <property type="entry name" value="P-loop containing nucleotide triphosphate hydrolases"/>
    <property type="match status" value="1"/>
</dbReference>
<gene>
    <name evidence="7" type="primary">B14D6.460</name>
    <name evidence="7" type="ORF">LSUB1_G001615</name>
</gene>
<dbReference type="SUPFAM" id="SSF48019">
    <property type="entry name" value="post-AAA+ oligomerization domain-like"/>
    <property type="match status" value="1"/>
</dbReference>
<evidence type="ECO:0000313" key="8">
    <source>
        <dbReference type="Proteomes" id="UP000462212"/>
    </source>
</evidence>
<dbReference type="PANTHER" id="PTHR11669">
    <property type="entry name" value="REPLICATION FACTOR C / DNA POLYMERASE III GAMMA-TAU SUBUNIT"/>
    <property type="match status" value="1"/>
</dbReference>
<evidence type="ECO:0000313" key="7">
    <source>
        <dbReference type="EMBL" id="TVY43007.1"/>
    </source>
</evidence>
<keyword evidence="4" id="KW-0539">Nucleus</keyword>
<evidence type="ECO:0000256" key="5">
    <source>
        <dbReference type="ARBA" id="ARBA00070185"/>
    </source>
</evidence>
<dbReference type="GO" id="GO:0031391">
    <property type="term" value="C:Elg1 RFC-like complex"/>
    <property type="evidence" value="ECO:0007669"/>
    <property type="project" value="TreeGrafter"/>
</dbReference>
<proteinExistence type="inferred from homology"/>
<dbReference type="GO" id="GO:0031389">
    <property type="term" value="C:Rad17 RFC-like complex"/>
    <property type="evidence" value="ECO:0007669"/>
    <property type="project" value="TreeGrafter"/>
</dbReference>
<protein>
    <recommendedName>
        <fullName evidence="5">Replication factor C subunit 5</fullName>
    </recommendedName>
</protein>
<dbReference type="InterPro" id="IPR027417">
    <property type="entry name" value="P-loop_NTPase"/>
</dbReference>
<dbReference type="GO" id="GO:0003689">
    <property type="term" value="F:DNA clamp loader activity"/>
    <property type="evidence" value="ECO:0007669"/>
    <property type="project" value="TreeGrafter"/>
</dbReference>
<name>A0A8H8UFF3_9HELO</name>
<evidence type="ECO:0000256" key="2">
    <source>
        <dbReference type="ARBA" id="ARBA00005378"/>
    </source>
</evidence>
<organism evidence="7 8">
    <name type="scientific">Lachnellula subtilissima</name>
    <dbReference type="NCBI Taxonomy" id="602034"/>
    <lineage>
        <taxon>Eukaryota</taxon>
        <taxon>Fungi</taxon>
        <taxon>Dikarya</taxon>
        <taxon>Ascomycota</taxon>
        <taxon>Pezizomycotina</taxon>
        <taxon>Leotiomycetes</taxon>
        <taxon>Helotiales</taxon>
        <taxon>Lachnaceae</taxon>
        <taxon>Lachnellula</taxon>
    </lineage>
</organism>
<comment type="subcellular location">
    <subcellularLocation>
        <location evidence="1">Nucleus</location>
    </subcellularLocation>
</comment>
<dbReference type="AlphaFoldDB" id="A0A8H8UFF3"/>
<feature type="domain" description="AAA+ ATPase" evidence="6">
    <location>
        <begin position="34"/>
        <end position="185"/>
    </location>
</feature>
<dbReference type="Gene3D" id="1.10.8.60">
    <property type="match status" value="1"/>
</dbReference>
<evidence type="ECO:0000259" key="6">
    <source>
        <dbReference type="SMART" id="SM00382"/>
    </source>
</evidence>
<dbReference type="GO" id="GO:0006281">
    <property type="term" value="P:DNA repair"/>
    <property type="evidence" value="ECO:0007669"/>
    <property type="project" value="UniProtKB-ARBA"/>
</dbReference>
<dbReference type="GO" id="GO:0003677">
    <property type="term" value="F:DNA binding"/>
    <property type="evidence" value="ECO:0007669"/>
    <property type="project" value="InterPro"/>
</dbReference>
<dbReference type="OrthoDB" id="761538at2759"/>
<reference evidence="7 8" key="1">
    <citation type="submission" date="2018-05" db="EMBL/GenBank/DDBJ databases">
        <title>Genome sequencing and assembly of the regulated plant pathogen Lachnellula willkommii and related sister species for the development of diagnostic species identification markers.</title>
        <authorList>
            <person name="Giroux E."/>
            <person name="Bilodeau G."/>
        </authorList>
    </citation>
    <scope>NUCLEOTIDE SEQUENCE [LARGE SCALE GENOMIC DNA]</scope>
    <source>
        <strain evidence="7 8">CBS 197.66</strain>
    </source>
</reference>
<keyword evidence="3" id="KW-0235">DNA replication</keyword>
<keyword evidence="8" id="KW-1185">Reference proteome</keyword>
<dbReference type="SMART" id="SM00382">
    <property type="entry name" value="AAA"/>
    <property type="match status" value="1"/>
</dbReference>
<dbReference type="FunFam" id="3.40.50.300:FF:000136">
    <property type="entry name" value="Replication factor C subunit 5"/>
    <property type="match status" value="1"/>
</dbReference>
<accession>A0A8H8UFF3</accession>
<evidence type="ECO:0000256" key="3">
    <source>
        <dbReference type="ARBA" id="ARBA00022705"/>
    </source>
</evidence>
<sequence>MALLVDKHRPRSLDQLTYHKDLSERLRSLAQSGDFPHLLVYGPSGAGKKTRIVATLKELYGPGVEKIKIDSRVFQTTSNRKLEFNIVASVYHLEITPSDVGNYDRVVVQDLLKEVAQTQQVDQNAKQKFKVVVINEADHLTRDAQAALRRTMEKYSPNLRLILLANSTANIIAPIRSRTLLVRVPAPTEVEICEVLAKSGKKEGWPAARELEKRVAAESGRNLRRALLMFEAVHAQKYATFRNFLYIVRLLTFYSERVSDTTPIPPPDWEALISTVANDINTEHTPAQILKVRAKLYDLLTHCIPPTTILKTLTFKLVPLVDDALKADVVKWAAFYEHRIRNGTKVIFHLEAFVAKFMRLCEEHDMGMDF</sequence>
<dbReference type="EMBL" id="QGMJ01000078">
    <property type="protein sequence ID" value="TVY43007.1"/>
    <property type="molecule type" value="Genomic_DNA"/>
</dbReference>
<dbReference type="CDD" id="cd00009">
    <property type="entry name" value="AAA"/>
    <property type="match status" value="1"/>
</dbReference>
<dbReference type="Pfam" id="PF21960">
    <property type="entry name" value="RCF1-5-like_lid"/>
    <property type="match status" value="1"/>
</dbReference>
<dbReference type="GO" id="GO:0005663">
    <property type="term" value="C:DNA replication factor C complex"/>
    <property type="evidence" value="ECO:0007669"/>
    <property type="project" value="TreeGrafter"/>
</dbReference>
<dbReference type="GO" id="GO:0006271">
    <property type="term" value="P:DNA strand elongation involved in DNA replication"/>
    <property type="evidence" value="ECO:0007669"/>
    <property type="project" value="UniProtKB-ARBA"/>
</dbReference>
<dbReference type="PANTHER" id="PTHR11669:SF1">
    <property type="entry name" value="REPLICATION FACTOR C SUBUNIT 3"/>
    <property type="match status" value="1"/>
</dbReference>
<dbReference type="SUPFAM" id="SSF52540">
    <property type="entry name" value="P-loop containing nucleoside triphosphate hydrolases"/>
    <property type="match status" value="1"/>
</dbReference>
<dbReference type="Gene3D" id="1.20.272.10">
    <property type="match status" value="1"/>
</dbReference>
<dbReference type="InterPro" id="IPR003593">
    <property type="entry name" value="AAA+_ATPase"/>
</dbReference>
<dbReference type="InterPro" id="IPR050238">
    <property type="entry name" value="DNA_Rep/Repair_Clamp_Loader"/>
</dbReference>
<dbReference type="InterPro" id="IPR008921">
    <property type="entry name" value="DNA_pol3_clamp-load_cplx_C"/>
</dbReference>
<dbReference type="Proteomes" id="UP000462212">
    <property type="component" value="Unassembled WGS sequence"/>
</dbReference>
<comment type="similarity">
    <text evidence="2">Belongs to the activator 1 small subunits family.</text>
</comment>
<dbReference type="FunFam" id="1.20.272.10:FF:000002">
    <property type="entry name" value="Replication factor C subunit 3"/>
    <property type="match status" value="1"/>
</dbReference>